<dbReference type="SUPFAM" id="SSF56176">
    <property type="entry name" value="FAD-binding/transporter-associated domain-like"/>
    <property type="match status" value="1"/>
</dbReference>
<keyword evidence="5" id="KW-0274">FAD</keyword>
<keyword evidence="6" id="KW-0809">Transit peptide</keyword>
<feature type="domain" description="FAD-binding PCMH-type" evidence="13">
    <location>
        <begin position="98"/>
        <end position="275"/>
    </location>
</feature>
<dbReference type="Gene3D" id="3.30.465.10">
    <property type="match status" value="1"/>
</dbReference>
<dbReference type="InterPro" id="IPR006094">
    <property type="entry name" value="Oxid_FAD_bind_N"/>
</dbReference>
<accession>A0AAD5BHB7</accession>
<dbReference type="Pfam" id="PF01565">
    <property type="entry name" value="FAD_binding_4"/>
    <property type="match status" value="1"/>
</dbReference>
<evidence type="ECO:0000256" key="7">
    <source>
        <dbReference type="ARBA" id="ARBA00023002"/>
    </source>
</evidence>
<dbReference type="PROSITE" id="PS51387">
    <property type="entry name" value="FAD_PCMH"/>
    <property type="match status" value="1"/>
</dbReference>
<evidence type="ECO:0000259" key="13">
    <source>
        <dbReference type="PROSITE" id="PS51387"/>
    </source>
</evidence>
<sequence>MPWKKLPIKPLAYGLPGSILVALGAYKYGQYNALHNPPLNMFPNSSTTKLKSLQPPKYCRDLSSVIPEIAGIGVEVVSSKPEIEHHTSNDFTTHPPKHGEVPQYIVYPTSTEQVSRVLKICNRELVPVVPFSGGSSIEGNFHSTRRGIVVDTSRMNKVLAINDDDLDVVVQCGVNWQRLNEDLEPYGLMFGTDCGPSGLISGMIATNASGVNASRYGAMTANVISVTAVLADGTIVKTRQRPRKTSAGYNLTSLFVGSEGTLGIVTEAVVKVYPKPKSETVVVVQFPSISHATKTVAQVFRSGIQPSAIELLDANMVHCLNYGKYTNKPMLEVPTLFFKIGGINGTVVKESLKILQAITKQNEAASFQFAKNKQEQEELFSARKNALYAMTDWSRSEIDQDIRMWPTDIAVPLSKLSHVLTMINTWIKDSPFKSTIVAHAGDGNFHASIFYRPEQRDEAEKMVNKMVELGIVNDGTATGEHGIGNSKRKFLELELGEDTIGMMRKIKMALDPNRILNPDKVFKIDPNDEGLH</sequence>
<dbReference type="Gene3D" id="3.30.70.2740">
    <property type="match status" value="1"/>
</dbReference>
<evidence type="ECO:0000256" key="8">
    <source>
        <dbReference type="ARBA" id="ARBA00023128"/>
    </source>
</evidence>
<dbReference type="InterPro" id="IPR016169">
    <property type="entry name" value="FAD-bd_PCMH_sub2"/>
</dbReference>
<dbReference type="PANTHER" id="PTHR11748:SF117">
    <property type="entry name" value="AER321WP"/>
    <property type="match status" value="1"/>
</dbReference>
<evidence type="ECO:0000256" key="4">
    <source>
        <dbReference type="ARBA" id="ARBA00022630"/>
    </source>
</evidence>
<evidence type="ECO:0000256" key="1">
    <source>
        <dbReference type="ARBA" id="ARBA00001974"/>
    </source>
</evidence>
<keyword evidence="7" id="KW-0560">Oxidoreductase</keyword>
<dbReference type="Pfam" id="PF02913">
    <property type="entry name" value="FAD-oxidase_C"/>
    <property type="match status" value="1"/>
</dbReference>
<dbReference type="GO" id="GO:0004458">
    <property type="term" value="F:D-lactate dehydrogenase (cytochrome) activity"/>
    <property type="evidence" value="ECO:0007669"/>
    <property type="project" value="UniProtKB-EC"/>
</dbReference>
<evidence type="ECO:0000256" key="12">
    <source>
        <dbReference type="ARBA" id="ARBA00083446"/>
    </source>
</evidence>
<evidence type="ECO:0000313" key="14">
    <source>
        <dbReference type="EMBL" id="KAI5963401.1"/>
    </source>
</evidence>
<dbReference type="GO" id="GO:0005739">
    <property type="term" value="C:mitochondrion"/>
    <property type="evidence" value="ECO:0007669"/>
    <property type="project" value="UniProtKB-SubCell"/>
</dbReference>
<dbReference type="GO" id="GO:1903457">
    <property type="term" value="P:lactate catabolic process"/>
    <property type="evidence" value="ECO:0007669"/>
    <property type="project" value="TreeGrafter"/>
</dbReference>
<evidence type="ECO:0000256" key="6">
    <source>
        <dbReference type="ARBA" id="ARBA00022946"/>
    </source>
</evidence>
<comment type="function">
    <text evidence="11">Catalyzes the stereospecific oxidation of D-lactate to pyruvate.</text>
</comment>
<evidence type="ECO:0000256" key="2">
    <source>
        <dbReference type="ARBA" id="ARBA00004173"/>
    </source>
</evidence>
<dbReference type="InterPro" id="IPR016164">
    <property type="entry name" value="FAD-linked_Oxase-like_C"/>
</dbReference>
<dbReference type="FunFam" id="3.30.465.10:FF:000038">
    <property type="entry name" value="D-lactate dehydrogenase"/>
    <property type="match status" value="1"/>
</dbReference>
<gene>
    <name evidence="14" type="ORF">KGF57_001279</name>
</gene>
<dbReference type="InterPro" id="IPR036318">
    <property type="entry name" value="FAD-bd_PCMH-like_sf"/>
</dbReference>
<dbReference type="EMBL" id="JAIHNG010000062">
    <property type="protein sequence ID" value="KAI5963401.1"/>
    <property type="molecule type" value="Genomic_DNA"/>
</dbReference>
<evidence type="ECO:0000313" key="15">
    <source>
        <dbReference type="Proteomes" id="UP001204833"/>
    </source>
</evidence>
<dbReference type="FunFam" id="1.10.45.10:FF:000001">
    <property type="entry name" value="D-lactate dehydrogenase mitochondrial"/>
    <property type="match status" value="1"/>
</dbReference>
<dbReference type="GeneID" id="76149338"/>
<comment type="cofactor">
    <cofactor evidence="1">
        <name>FAD</name>
        <dbReference type="ChEBI" id="CHEBI:57692"/>
    </cofactor>
</comment>
<dbReference type="AlphaFoldDB" id="A0AAD5BHB7"/>
<dbReference type="SUPFAM" id="SSF55103">
    <property type="entry name" value="FAD-linked oxidases, C-terminal domain"/>
    <property type="match status" value="1"/>
</dbReference>
<evidence type="ECO:0000256" key="11">
    <source>
        <dbReference type="ARBA" id="ARBA00055809"/>
    </source>
</evidence>
<protein>
    <recommendedName>
        <fullName evidence="9">D-lactate dehydrogenase (cytochrome)</fullName>
        <ecNumber evidence="9">1.1.2.4</ecNumber>
    </recommendedName>
    <alternativeName>
        <fullName evidence="12">D-lactate ferricytochrome C oxidoreductase</fullName>
    </alternativeName>
</protein>
<comment type="caution">
    <text evidence="14">The sequence shown here is derived from an EMBL/GenBank/DDBJ whole genome shotgun (WGS) entry which is preliminary data.</text>
</comment>
<dbReference type="InterPro" id="IPR016166">
    <property type="entry name" value="FAD-bd_PCMH"/>
</dbReference>
<organism evidence="14 15">
    <name type="scientific">Candida theae</name>
    <dbReference type="NCBI Taxonomy" id="1198502"/>
    <lineage>
        <taxon>Eukaryota</taxon>
        <taxon>Fungi</taxon>
        <taxon>Dikarya</taxon>
        <taxon>Ascomycota</taxon>
        <taxon>Saccharomycotina</taxon>
        <taxon>Pichiomycetes</taxon>
        <taxon>Debaryomycetaceae</taxon>
        <taxon>Candida/Lodderomyces clade</taxon>
        <taxon>Candida</taxon>
    </lineage>
</organism>
<dbReference type="GO" id="GO:0008720">
    <property type="term" value="F:D-lactate dehydrogenase (NAD+) activity"/>
    <property type="evidence" value="ECO:0007669"/>
    <property type="project" value="TreeGrafter"/>
</dbReference>
<comment type="similarity">
    <text evidence="3">Belongs to the FAD-binding oxidoreductase/transferase type 4 family.</text>
</comment>
<reference evidence="14 15" key="1">
    <citation type="journal article" date="2022" name="DNA Res.">
        <title>Genome analysis of five recently described species of the CUG-Ser clade uncovers Candida theae as a new hybrid lineage with pathogenic potential in the Candida parapsilosis species complex.</title>
        <authorList>
            <person name="Mixao V."/>
            <person name="Del Olmo V."/>
            <person name="Hegedusova E."/>
            <person name="Saus E."/>
            <person name="Pryszcz L."/>
            <person name="Cillingova A."/>
            <person name="Nosek J."/>
            <person name="Gabaldon T."/>
        </authorList>
    </citation>
    <scope>NUCLEOTIDE SEQUENCE [LARGE SCALE GENOMIC DNA]</scope>
    <source>
        <strain evidence="14 15">CBS 12239</strain>
    </source>
</reference>
<dbReference type="RefSeq" id="XP_051610223.1">
    <property type="nucleotide sequence ID" value="XM_051750467.1"/>
</dbReference>
<dbReference type="EC" id="1.1.2.4" evidence="9"/>
<dbReference type="FunFam" id="3.30.70.2740:FF:000001">
    <property type="entry name" value="D-lactate dehydrogenase mitochondrial"/>
    <property type="match status" value="1"/>
</dbReference>
<proteinExistence type="inferred from homology"/>
<dbReference type="Proteomes" id="UP001204833">
    <property type="component" value="Unassembled WGS sequence"/>
</dbReference>
<keyword evidence="4" id="KW-0285">Flavoprotein</keyword>
<dbReference type="GO" id="GO:0071949">
    <property type="term" value="F:FAD binding"/>
    <property type="evidence" value="ECO:0007669"/>
    <property type="project" value="InterPro"/>
</dbReference>
<dbReference type="InterPro" id="IPR016171">
    <property type="entry name" value="Vanillyl_alc_oxidase_C-sub2"/>
</dbReference>
<keyword evidence="15" id="KW-1185">Reference proteome</keyword>
<evidence type="ECO:0000256" key="3">
    <source>
        <dbReference type="ARBA" id="ARBA00008000"/>
    </source>
</evidence>
<evidence type="ECO:0000256" key="9">
    <source>
        <dbReference type="ARBA" id="ARBA00038897"/>
    </source>
</evidence>
<dbReference type="PANTHER" id="PTHR11748">
    <property type="entry name" value="D-LACTATE DEHYDROGENASE"/>
    <property type="match status" value="1"/>
</dbReference>
<name>A0AAD5BHB7_9ASCO</name>
<dbReference type="InterPro" id="IPR004113">
    <property type="entry name" value="FAD-bd_oxidored_4_C"/>
</dbReference>
<keyword evidence="8" id="KW-0496">Mitochondrion</keyword>
<comment type="subcellular location">
    <subcellularLocation>
        <location evidence="2">Mitochondrion</location>
    </subcellularLocation>
</comment>
<evidence type="ECO:0000256" key="10">
    <source>
        <dbReference type="ARBA" id="ARBA00051436"/>
    </source>
</evidence>
<comment type="catalytic activity">
    <reaction evidence="10">
        <text>(R)-lactate + 2 Fe(III)-[cytochrome c] = 2 Fe(II)-[cytochrome c] + pyruvate + 2 H(+)</text>
        <dbReference type="Rhea" id="RHEA:13521"/>
        <dbReference type="Rhea" id="RHEA-COMP:10350"/>
        <dbReference type="Rhea" id="RHEA-COMP:14399"/>
        <dbReference type="ChEBI" id="CHEBI:15361"/>
        <dbReference type="ChEBI" id="CHEBI:15378"/>
        <dbReference type="ChEBI" id="CHEBI:16004"/>
        <dbReference type="ChEBI" id="CHEBI:29033"/>
        <dbReference type="ChEBI" id="CHEBI:29034"/>
        <dbReference type="EC" id="1.1.2.4"/>
    </reaction>
</comment>
<dbReference type="Gene3D" id="1.10.45.10">
    <property type="entry name" value="Vanillyl-alcohol Oxidase, Chain A, domain 4"/>
    <property type="match status" value="1"/>
</dbReference>
<evidence type="ECO:0000256" key="5">
    <source>
        <dbReference type="ARBA" id="ARBA00022827"/>
    </source>
</evidence>